<dbReference type="GO" id="GO:0016740">
    <property type="term" value="F:transferase activity"/>
    <property type="evidence" value="ECO:0007669"/>
    <property type="project" value="UniProtKB-KW"/>
</dbReference>
<feature type="domain" description="Glycosyltransferase 2-like" evidence="1">
    <location>
        <begin position="23"/>
        <end position="133"/>
    </location>
</feature>
<dbReference type="Pfam" id="PF00535">
    <property type="entry name" value="Glycos_transf_2"/>
    <property type="match status" value="1"/>
</dbReference>
<keyword evidence="3" id="KW-1185">Reference proteome</keyword>
<dbReference type="InterPro" id="IPR029044">
    <property type="entry name" value="Nucleotide-diphossugar_trans"/>
</dbReference>
<name>A0A345ZTH8_9HYPH</name>
<evidence type="ECO:0000259" key="1">
    <source>
        <dbReference type="Pfam" id="PF00535"/>
    </source>
</evidence>
<dbReference type="OrthoDB" id="9807795at2"/>
<dbReference type="InterPro" id="IPR050834">
    <property type="entry name" value="Glycosyltransf_2"/>
</dbReference>
<dbReference type="KEGG" id="ptaw:DW352_06650"/>
<dbReference type="Proteomes" id="UP000254889">
    <property type="component" value="Chromosome"/>
</dbReference>
<dbReference type="GO" id="GO:0044010">
    <property type="term" value="P:single-species biofilm formation"/>
    <property type="evidence" value="ECO:0007669"/>
    <property type="project" value="TreeGrafter"/>
</dbReference>
<dbReference type="EMBL" id="CP031417">
    <property type="protein sequence ID" value="AXK80225.1"/>
    <property type="molecule type" value="Genomic_DNA"/>
</dbReference>
<reference evidence="2 3" key="1">
    <citation type="submission" date="2018-07" db="EMBL/GenBank/DDBJ databases">
        <authorList>
            <person name="Quirk P.G."/>
            <person name="Krulwich T.A."/>
        </authorList>
    </citation>
    <scope>NUCLEOTIDE SEQUENCE [LARGE SCALE GENOMIC DNA]</scope>
    <source>
        <strain evidence="2 3">CC-BB4</strain>
    </source>
</reference>
<dbReference type="AlphaFoldDB" id="A0A345ZTH8"/>
<dbReference type="Gene3D" id="3.90.550.10">
    <property type="entry name" value="Spore Coat Polysaccharide Biosynthesis Protein SpsA, Chain A"/>
    <property type="match status" value="1"/>
</dbReference>
<gene>
    <name evidence="2" type="ORF">DW352_06650</name>
</gene>
<sequence>MDATVKALDETRGAADGNVPVVSVVVPCFNGGRFLDGLMASLDRQTLRAFETIIVNDGSTDEATLRKLATFEGRARIIHQNNRGLSAARNAGIAAARCEFVAVLDCDDTFEPPFLEEASALLRSAPKEVAVAVSHLRLVGAVQGLVERYFNPFDLLFTNTMHSGVMVRKASWQAVGGYDETMLQGYEDWEFYLRLSLAGYRAVEIPKYYYNYALATGGMLLGRSSQVHAALWRSMRAKHAAHYTPLAIVRRWRTARGDNSHVSLAKAFIVLGLAKMLPDAWYSRLIMEHRRRKLLEGRLPTDAGPVSYDYPGVDGTVSHSR</sequence>
<accession>A0A345ZTH8</accession>
<dbReference type="InterPro" id="IPR001173">
    <property type="entry name" value="Glyco_trans_2-like"/>
</dbReference>
<evidence type="ECO:0000313" key="3">
    <source>
        <dbReference type="Proteomes" id="UP000254889"/>
    </source>
</evidence>
<dbReference type="PANTHER" id="PTHR43685">
    <property type="entry name" value="GLYCOSYLTRANSFERASE"/>
    <property type="match status" value="1"/>
</dbReference>
<keyword evidence="2" id="KW-0808">Transferase</keyword>
<protein>
    <submittedName>
        <fullName evidence="2">Glycosyltransferase family 2 protein</fullName>
    </submittedName>
</protein>
<dbReference type="PANTHER" id="PTHR43685:SF2">
    <property type="entry name" value="GLYCOSYLTRANSFERASE 2-LIKE DOMAIN-CONTAINING PROTEIN"/>
    <property type="match status" value="1"/>
</dbReference>
<evidence type="ECO:0000313" key="2">
    <source>
        <dbReference type="EMBL" id="AXK80225.1"/>
    </source>
</evidence>
<dbReference type="CDD" id="cd00761">
    <property type="entry name" value="Glyco_tranf_GTA_type"/>
    <property type="match status" value="1"/>
</dbReference>
<dbReference type="SUPFAM" id="SSF53448">
    <property type="entry name" value="Nucleotide-diphospho-sugar transferases"/>
    <property type="match status" value="1"/>
</dbReference>
<organism evidence="2 3">
    <name type="scientific">Pseudolabrys taiwanensis</name>
    <dbReference type="NCBI Taxonomy" id="331696"/>
    <lineage>
        <taxon>Bacteria</taxon>
        <taxon>Pseudomonadati</taxon>
        <taxon>Pseudomonadota</taxon>
        <taxon>Alphaproteobacteria</taxon>
        <taxon>Hyphomicrobiales</taxon>
        <taxon>Xanthobacteraceae</taxon>
        <taxon>Pseudolabrys</taxon>
    </lineage>
</organism>
<proteinExistence type="predicted"/>
<dbReference type="RefSeq" id="WP_115689679.1">
    <property type="nucleotide sequence ID" value="NZ_CP031417.1"/>
</dbReference>